<dbReference type="InterPro" id="IPR050706">
    <property type="entry name" value="Cyclic-di-GMP_PDE-like"/>
</dbReference>
<dbReference type="Pfam" id="PF00990">
    <property type="entry name" value="GGDEF"/>
    <property type="match status" value="1"/>
</dbReference>
<dbReference type="InterPro" id="IPR000160">
    <property type="entry name" value="GGDEF_dom"/>
</dbReference>
<dbReference type="PANTHER" id="PTHR33121">
    <property type="entry name" value="CYCLIC DI-GMP PHOSPHODIESTERASE PDEF"/>
    <property type="match status" value="1"/>
</dbReference>
<organism evidence="4 5">
    <name type="scientific">Mycolicibacterium litorale</name>
    <dbReference type="NCBI Taxonomy" id="758802"/>
    <lineage>
        <taxon>Bacteria</taxon>
        <taxon>Bacillati</taxon>
        <taxon>Actinomycetota</taxon>
        <taxon>Actinomycetes</taxon>
        <taxon>Mycobacteriales</taxon>
        <taxon>Mycobacteriaceae</taxon>
        <taxon>Mycolicibacterium</taxon>
    </lineage>
</organism>
<proteinExistence type="predicted"/>
<dbReference type="SMART" id="SM00052">
    <property type="entry name" value="EAL"/>
    <property type="match status" value="1"/>
</dbReference>
<evidence type="ECO:0000259" key="3">
    <source>
        <dbReference type="PROSITE" id="PS50887"/>
    </source>
</evidence>
<feature type="domain" description="EAL" evidence="2">
    <location>
        <begin position="514"/>
        <end position="767"/>
    </location>
</feature>
<feature type="transmembrane region" description="Helical" evidence="1">
    <location>
        <begin position="268"/>
        <end position="286"/>
    </location>
</feature>
<feature type="transmembrane region" description="Helical" evidence="1">
    <location>
        <begin position="164"/>
        <end position="186"/>
    </location>
</feature>
<keyword evidence="5" id="KW-1185">Reference proteome</keyword>
<dbReference type="CDD" id="cd01948">
    <property type="entry name" value="EAL"/>
    <property type="match status" value="1"/>
</dbReference>
<keyword evidence="1" id="KW-0472">Membrane</keyword>
<dbReference type="Proteomes" id="UP000466607">
    <property type="component" value="Chromosome"/>
</dbReference>
<accession>A0AAD1IRL5</accession>
<keyword evidence="1" id="KW-1133">Transmembrane helix</keyword>
<sequence length="779" mass="83614">MSGMHARPAELTVIAGSAVAAVVLTVWLVGGLPGVEVADNFGVAVFAGYAVVCAVLAARASTGRFRGVWVCFAVAFGGWTAGELIYGYLDMALHRASFPSVADLGFLLFPVFSCLALVQWPIVSAGQSRLRLVLDGLIFALSLFLLAWVLALRGVYESFRDDKLVVSLALAYPLLDLMVLAVAGLVLVRAGPRRRRPLMLLTAALSLITLSDITFAWITAEGTYAAALPIDVGWVAATVLFGAAALISRGAPTAPDDTPQLPTSISLWLPYLPLLVGGSGAAIVVLDGVLRATVIVVIVAICLRQFLASWENRRLLRMVADQALRDPLTGLANLALFNDRLAHAMQLRERDARAVAVLSLDLNDFKMVNDSLGHAAGNELLTRVAERLATCVRPGDTLARVGGDEFAVLIEDRADHSLEIAHRIVEAFDSPFGVDGQSLLMRPSVGLAVASPEDDPDPLGEHLFKCADAAMYAAKRSRTDGVHVFTPEMTLEYPEHSGLLQVGDTGAKGGGVAAVQLLGELRQAIDRQELAVVYQPKYHLESSELAGLEALVRWPHPVHGVLSPNDFLPMVRRHGLMASVTELVLDKALDDAAEWAARGTPVPVAVNLFAASMADADLPDRIVSALRARGLPPEALTLEITEDLILPDIKRTCAVLRELRRHGVRVAIDDFGSGYSALSYLRELPIDEVKLDRQFIGPIIWDPRAGEVVRAVVGLAQTLGLTTVAEGVENAETAERLRAYRCDVAQGFHYSPPLSAPAVATLLREETIRPPAPAAVRWN</sequence>
<feature type="transmembrane region" description="Helical" evidence="1">
    <location>
        <begin position="67"/>
        <end position="89"/>
    </location>
</feature>
<dbReference type="PROSITE" id="PS50887">
    <property type="entry name" value="GGDEF"/>
    <property type="match status" value="1"/>
</dbReference>
<name>A0AAD1IRL5_9MYCO</name>
<dbReference type="SUPFAM" id="SSF55073">
    <property type="entry name" value="Nucleotide cyclase"/>
    <property type="match status" value="1"/>
</dbReference>
<feature type="transmembrane region" description="Helical" evidence="1">
    <location>
        <begin position="132"/>
        <end position="152"/>
    </location>
</feature>
<reference evidence="4 5" key="1">
    <citation type="journal article" date="2019" name="Emerg. Microbes Infect.">
        <title>Comprehensive subspecies identification of 175 nontuberculous mycobacteria species based on 7547 genomic profiles.</title>
        <authorList>
            <person name="Matsumoto Y."/>
            <person name="Kinjo T."/>
            <person name="Motooka D."/>
            <person name="Nabeya D."/>
            <person name="Jung N."/>
            <person name="Uechi K."/>
            <person name="Horii T."/>
            <person name="Iida T."/>
            <person name="Fujita J."/>
            <person name="Nakamura S."/>
        </authorList>
    </citation>
    <scope>NUCLEOTIDE SEQUENCE [LARGE SCALE GENOMIC DNA]</scope>
    <source>
        <strain evidence="4 5">JCM 17423</strain>
    </source>
</reference>
<dbReference type="PANTHER" id="PTHR33121:SF70">
    <property type="entry name" value="SIGNALING PROTEIN YKOW"/>
    <property type="match status" value="1"/>
</dbReference>
<feature type="transmembrane region" description="Helical" evidence="1">
    <location>
        <begin position="224"/>
        <end position="247"/>
    </location>
</feature>
<dbReference type="PROSITE" id="PS50883">
    <property type="entry name" value="EAL"/>
    <property type="match status" value="1"/>
</dbReference>
<protein>
    <submittedName>
        <fullName evidence="4">GGDEF-domain containing protein</fullName>
    </submittedName>
</protein>
<feature type="transmembrane region" description="Helical" evidence="1">
    <location>
        <begin position="101"/>
        <end position="120"/>
    </location>
</feature>
<feature type="transmembrane region" description="Helical" evidence="1">
    <location>
        <begin position="41"/>
        <end position="60"/>
    </location>
</feature>
<dbReference type="Gene3D" id="3.20.20.450">
    <property type="entry name" value="EAL domain"/>
    <property type="match status" value="1"/>
</dbReference>
<dbReference type="InterPro" id="IPR029787">
    <property type="entry name" value="Nucleotide_cyclase"/>
</dbReference>
<feature type="transmembrane region" description="Helical" evidence="1">
    <location>
        <begin position="198"/>
        <end position="218"/>
    </location>
</feature>
<evidence type="ECO:0000256" key="1">
    <source>
        <dbReference type="SAM" id="Phobius"/>
    </source>
</evidence>
<evidence type="ECO:0000259" key="2">
    <source>
        <dbReference type="PROSITE" id="PS50883"/>
    </source>
</evidence>
<dbReference type="EMBL" id="AP022586">
    <property type="protein sequence ID" value="BBY16443.1"/>
    <property type="molecule type" value="Genomic_DNA"/>
</dbReference>
<dbReference type="GO" id="GO:0071111">
    <property type="term" value="F:cyclic-guanylate-specific phosphodiesterase activity"/>
    <property type="evidence" value="ECO:0007669"/>
    <property type="project" value="InterPro"/>
</dbReference>
<dbReference type="Gene3D" id="3.30.70.270">
    <property type="match status" value="1"/>
</dbReference>
<dbReference type="AlphaFoldDB" id="A0AAD1IRL5"/>
<evidence type="ECO:0000313" key="5">
    <source>
        <dbReference type="Proteomes" id="UP000466607"/>
    </source>
</evidence>
<dbReference type="SUPFAM" id="SSF141868">
    <property type="entry name" value="EAL domain-like"/>
    <property type="match status" value="1"/>
</dbReference>
<keyword evidence="1" id="KW-0812">Transmembrane</keyword>
<dbReference type="InterPro" id="IPR035919">
    <property type="entry name" value="EAL_sf"/>
</dbReference>
<evidence type="ECO:0000313" key="4">
    <source>
        <dbReference type="EMBL" id="BBY16443.1"/>
    </source>
</evidence>
<dbReference type="NCBIfam" id="TIGR00254">
    <property type="entry name" value="GGDEF"/>
    <property type="match status" value="1"/>
</dbReference>
<gene>
    <name evidence="4" type="ORF">MLIT_20350</name>
</gene>
<dbReference type="SMART" id="SM00267">
    <property type="entry name" value="GGDEF"/>
    <property type="match status" value="1"/>
</dbReference>
<feature type="domain" description="GGDEF" evidence="3">
    <location>
        <begin position="353"/>
        <end position="487"/>
    </location>
</feature>
<dbReference type="CDD" id="cd01949">
    <property type="entry name" value="GGDEF"/>
    <property type="match status" value="1"/>
</dbReference>
<dbReference type="InterPro" id="IPR001633">
    <property type="entry name" value="EAL_dom"/>
</dbReference>
<dbReference type="InterPro" id="IPR043128">
    <property type="entry name" value="Rev_trsase/Diguanyl_cyclase"/>
</dbReference>
<feature type="transmembrane region" description="Helical" evidence="1">
    <location>
        <begin position="12"/>
        <end position="29"/>
    </location>
</feature>
<dbReference type="Pfam" id="PF00563">
    <property type="entry name" value="EAL"/>
    <property type="match status" value="1"/>
</dbReference>